<evidence type="ECO:0000256" key="8">
    <source>
        <dbReference type="ARBA" id="ARBA00022723"/>
    </source>
</evidence>
<feature type="binding site" evidence="14">
    <location>
        <begin position="21"/>
        <end position="23"/>
    </location>
    <ligand>
        <name>substrate</name>
    </ligand>
</feature>
<comment type="pathway">
    <text evidence="3 16">Carbohydrate degradation; glycolysis; pyruvate from D-glyceraldehyde 3-phosphate: step 2/5.</text>
</comment>
<evidence type="ECO:0000313" key="18">
    <source>
        <dbReference type="EMBL" id="KAK4537976.1"/>
    </source>
</evidence>
<dbReference type="HAMAP" id="MF_00145">
    <property type="entry name" value="Phosphoglyc_kinase"/>
    <property type="match status" value="1"/>
</dbReference>
<dbReference type="InterPro" id="IPR015911">
    <property type="entry name" value="Phosphoglycerate_kinase_CS"/>
</dbReference>
<comment type="subunit">
    <text evidence="5 17">Monomer.</text>
</comment>
<dbReference type="PANTHER" id="PTHR11406">
    <property type="entry name" value="PHOSPHOGLYCERATE KINASE"/>
    <property type="match status" value="1"/>
</dbReference>
<evidence type="ECO:0000256" key="15">
    <source>
        <dbReference type="PIRSR" id="PIRSR000724-2"/>
    </source>
</evidence>
<keyword evidence="13" id="KW-0324">Glycolysis</keyword>
<comment type="cofactor">
    <cofactor evidence="2">
        <name>Mg(2+)</name>
        <dbReference type="ChEBI" id="CHEBI:18420"/>
    </cofactor>
</comment>
<dbReference type="Proteomes" id="UP001301350">
    <property type="component" value="Unassembled WGS sequence"/>
</dbReference>
<comment type="caution">
    <text evidence="18">The sequence shown here is derived from an EMBL/GenBank/DDBJ whole genome shotgun (WGS) entry which is preliminary data.</text>
</comment>
<feature type="binding site" evidence="15">
    <location>
        <position position="311"/>
    </location>
    <ligand>
        <name>ATP</name>
        <dbReference type="ChEBI" id="CHEBI:30616"/>
    </ligand>
</feature>
<dbReference type="InterPro" id="IPR001576">
    <property type="entry name" value="Phosphoglycerate_kinase"/>
</dbReference>
<evidence type="ECO:0000313" key="19">
    <source>
        <dbReference type="Proteomes" id="UP001301350"/>
    </source>
</evidence>
<evidence type="ECO:0000256" key="11">
    <source>
        <dbReference type="ARBA" id="ARBA00022840"/>
    </source>
</evidence>
<dbReference type="GO" id="GO:0005829">
    <property type="term" value="C:cytosol"/>
    <property type="evidence" value="ECO:0007669"/>
    <property type="project" value="TreeGrafter"/>
</dbReference>
<dbReference type="GO" id="GO:0006096">
    <property type="term" value="P:glycolytic process"/>
    <property type="evidence" value="ECO:0007669"/>
    <property type="project" value="UniProtKB-KW"/>
</dbReference>
<dbReference type="EC" id="2.7.2.3" evidence="6 16"/>
<organism evidence="18 19">
    <name type="scientific">Cyanidium caldarium</name>
    <name type="common">Red alga</name>
    <dbReference type="NCBI Taxonomy" id="2771"/>
    <lineage>
        <taxon>Eukaryota</taxon>
        <taxon>Rhodophyta</taxon>
        <taxon>Bangiophyceae</taxon>
        <taxon>Cyanidiales</taxon>
        <taxon>Cyanidiaceae</taxon>
        <taxon>Cyanidium</taxon>
    </lineage>
</organism>
<comment type="similarity">
    <text evidence="4 16">Belongs to the phosphoglycerate kinase family.</text>
</comment>
<evidence type="ECO:0000256" key="3">
    <source>
        <dbReference type="ARBA" id="ARBA00004838"/>
    </source>
</evidence>
<feature type="binding site" evidence="15">
    <location>
        <begin position="372"/>
        <end position="375"/>
    </location>
    <ligand>
        <name>ATP</name>
        <dbReference type="ChEBI" id="CHEBI:30616"/>
    </ligand>
</feature>
<reference evidence="18 19" key="1">
    <citation type="submission" date="2022-07" db="EMBL/GenBank/DDBJ databases">
        <title>Genome-wide signatures of adaptation to extreme environments.</title>
        <authorList>
            <person name="Cho C.H."/>
            <person name="Yoon H.S."/>
        </authorList>
    </citation>
    <scope>NUCLEOTIDE SEQUENCE [LARGE SCALE GENOMIC DNA]</scope>
    <source>
        <strain evidence="18 19">DBV 063 E5</strain>
    </source>
</reference>
<comment type="catalytic activity">
    <reaction evidence="1 16">
        <text>(2R)-3-phosphoglycerate + ATP = (2R)-3-phospho-glyceroyl phosphate + ADP</text>
        <dbReference type="Rhea" id="RHEA:14801"/>
        <dbReference type="ChEBI" id="CHEBI:30616"/>
        <dbReference type="ChEBI" id="CHEBI:57604"/>
        <dbReference type="ChEBI" id="CHEBI:58272"/>
        <dbReference type="ChEBI" id="CHEBI:456216"/>
        <dbReference type="EC" id="2.7.2.3"/>
    </reaction>
</comment>
<evidence type="ECO:0000256" key="9">
    <source>
        <dbReference type="ARBA" id="ARBA00022741"/>
    </source>
</evidence>
<dbReference type="GO" id="GO:0005516">
    <property type="term" value="F:calmodulin binding"/>
    <property type="evidence" value="ECO:0007669"/>
    <property type="project" value="TreeGrafter"/>
</dbReference>
<dbReference type="Gene3D" id="3.40.50.1260">
    <property type="entry name" value="Phosphoglycerate kinase, N-terminal domain"/>
    <property type="match status" value="3"/>
</dbReference>
<feature type="binding site" evidence="14">
    <location>
        <position position="121"/>
    </location>
    <ligand>
        <name>(2R)-3-phosphoglycerate</name>
        <dbReference type="ChEBI" id="CHEBI:58272"/>
    </ligand>
</feature>
<keyword evidence="7 16" id="KW-0808">Transferase</keyword>
<feature type="binding site" evidence="14">
    <location>
        <position position="169"/>
    </location>
    <ligand>
        <name>(2R)-3-phosphoglycerate</name>
        <dbReference type="ChEBI" id="CHEBI:58272"/>
    </ligand>
</feature>
<dbReference type="GO" id="GO:0005524">
    <property type="term" value="F:ATP binding"/>
    <property type="evidence" value="ECO:0007669"/>
    <property type="project" value="UniProtKB-KW"/>
</dbReference>
<dbReference type="EMBL" id="JANCYW010000015">
    <property type="protein sequence ID" value="KAK4537976.1"/>
    <property type="molecule type" value="Genomic_DNA"/>
</dbReference>
<evidence type="ECO:0000256" key="1">
    <source>
        <dbReference type="ARBA" id="ARBA00000642"/>
    </source>
</evidence>
<dbReference type="GO" id="GO:0046872">
    <property type="term" value="F:metal ion binding"/>
    <property type="evidence" value="ECO:0007669"/>
    <property type="project" value="UniProtKB-KW"/>
</dbReference>
<dbReference type="AlphaFoldDB" id="A0AAV9J0P7"/>
<dbReference type="Pfam" id="PF00162">
    <property type="entry name" value="PGK"/>
    <property type="match status" value="1"/>
</dbReference>
<keyword evidence="11 15" id="KW-0067">ATP-binding</keyword>
<evidence type="ECO:0000256" key="5">
    <source>
        <dbReference type="ARBA" id="ARBA00011245"/>
    </source>
</evidence>
<evidence type="ECO:0000256" key="6">
    <source>
        <dbReference type="ARBA" id="ARBA00013061"/>
    </source>
</evidence>
<dbReference type="SUPFAM" id="SSF53748">
    <property type="entry name" value="Phosphoglycerate kinase"/>
    <property type="match status" value="1"/>
</dbReference>
<evidence type="ECO:0000256" key="14">
    <source>
        <dbReference type="PIRSR" id="PIRSR000724-1"/>
    </source>
</evidence>
<dbReference type="GO" id="GO:0006094">
    <property type="term" value="P:gluconeogenesis"/>
    <property type="evidence" value="ECO:0007669"/>
    <property type="project" value="TreeGrafter"/>
</dbReference>
<dbReference type="FunFam" id="3.40.50.1260:FF:000003">
    <property type="entry name" value="Phosphoglycerate kinase"/>
    <property type="match status" value="1"/>
</dbReference>
<feature type="binding site" evidence="14">
    <location>
        <begin position="62"/>
        <end position="65"/>
    </location>
    <ligand>
        <name>substrate</name>
    </ligand>
</feature>
<keyword evidence="12" id="KW-0460">Magnesium</keyword>
<proteinExistence type="inferred from homology"/>
<dbReference type="InterPro" id="IPR015824">
    <property type="entry name" value="Phosphoglycerate_kinase_N"/>
</dbReference>
<dbReference type="GO" id="GO:0043531">
    <property type="term" value="F:ADP binding"/>
    <property type="evidence" value="ECO:0007669"/>
    <property type="project" value="TreeGrafter"/>
</dbReference>
<feature type="binding site" evidence="15">
    <location>
        <position position="218"/>
    </location>
    <ligand>
        <name>ATP</name>
        <dbReference type="ChEBI" id="CHEBI:30616"/>
    </ligand>
</feature>
<keyword evidence="10 16" id="KW-0418">Kinase</keyword>
<evidence type="ECO:0000256" key="12">
    <source>
        <dbReference type="ARBA" id="ARBA00022842"/>
    </source>
</evidence>
<keyword evidence="8" id="KW-0479">Metal-binding</keyword>
<dbReference type="PIRSF" id="PIRSF000724">
    <property type="entry name" value="Pgk"/>
    <property type="match status" value="1"/>
</dbReference>
<dbReference type="InterPro" id="IPR036043">
    <property type="entry name" value="Phosphoglycerate_kinase_sf"/>
</dbReference>
<feature type="binding site" evidence="15">
    <location>
        <position position="342"/>
    </location>
    <ligand>
        <name>ATP</name>
        <dbReference type="ChEBI" id="CHEBI:30616"/>
    </ligand>
</feature>
<dbReference type="FunFam" id="3.40.50.1260:FF:000019">
    <property type="entry name" value="Phosphoglycerate kinase 1"/>
    <property type="match status" value="1"/>
</dbReference>
<dbReference type="PANTHER" id="PTHR11406:SF0">
    <property type="entry name" value="PHOSPHOGLYCERATE KINASE"/>
    <property type="match status" value="1"/>
</dbReference>
<feature type="binding site" evidence="14">
    <location>
        <position position="38"/>
    </location>
    <ligand>
        <name>(2R)-3-phosphoglycerate</name>
        <dbReference type="ChEBI" id="CHEBI:58272"/>
    </ligand>
</feature>
<sequence>MNKLTLDKVDVSDKRVVMRVDYNVPLDKHTGAITNNARIAATLPTIRYCLEHHCRSVVLLSHLGRPNGQPVKELSLKPVADELQRLLQRPVTFLPDCVGEEVLAACAHPEPGTVFLLENVRFHIEEEGKRKDTSGATVKASMEAVSAFQKQLTQLGDVFVNDAFGTAHRPHASVVGVQLPVRAAGFLMSKELQYFGKALEDPERPFLAILGGAKVADKIQLIENLLDKVNAMILGGGMAFTFLKVLDGMSIGDSLYDAQGAEIVRRLMDKARARQVQVHLPVDFVCGDAFREDCQTRVCSKADGIPDGWQGMDCGPESRALFDQVVAASRTVVWNGPMGVFEFAPFTQGTRALMQSVMEATAKHGATTIIGGGDTATAAKMFGAEDKVSHVSTGGGASLELLEGKVLPGVEVLTSA</sequence>
<keyword evidence="19" id="KW-1185">Reference proteome</keyword>
<evidence type="ECO:0000256" key="10">
    <source>
        <dbReference type="ARBA" id="ARBA00022777"/>
    </source>
</evidence>
<dbReference type="CDD" id="cd00318">
    <property type="entry name" value="Phosphoglycerate_kinase"/>
    <property type="match status" value="1"/>
</dbReference>
<evidence type="ECO:0000256" key="7">
    <source>
        <dbReference type="ARBA" id="ARBA00022679"/>
    </source>
</evidence>
<evidence type="ECO:0000256" key="16">
    <source>
        <dbReference type="RuleBase" id="RU000532"/>
    </source>
</evidence>
<gene>
    <name evidence="18" type="ORF">CDCA_CDCA15G4001</name>
</gene>
<keyword evidence="9" id="KW-0547">Nucleotide-binding</keyword>
<evidence type="ECO:0000256" key="13">
    <source>
        <dbReference type="ARBA" id="ARBA00023152"/>
    </source>
</evidence>
<evidence type="ECO:0000256" key="17">
    <source>
        <dbReference type="RuleBase" id="RU000696"/>
    </source>
</evidence>
<dbReference type="PROSITE" id="PS00111">
    <property type="entry name" value="PGLYCERATE_KINASE"/>
    <property type="match status" value="1"/>
</dbReference>
<name>A0AAV9J0P7_CYACA</name>
<accession>A0AAV9J0P7</accession>
<evidence type="ECO:0000256" key="2">
    <source>
        <dbReference type="ARBA" id="ARBA00001946"/>
    </source>
</evidence>
<dbReference type="PRINTS" id="PR00477">
    <property type="entry name" value="PHGLYCKINASE"/>
</dbReference>
<evidence type="ECO:0000256" key="4">
    <source>
        <dbReference type="ARBA" id="ARBA00008982"/>
    </source>
</evidence>
<dbReference type="GO" id="GO:0004618">
    <property type="term" value="F:phosphoglycerate kinase activity"/>
    <property type="evidence" value="ECO:0007669"/>
    <property type="project" value="UniProtKB-EC"/>
</dbReference>
<protein>
    <recommendedName>
        <fullName evidence="6 16">Phosphoglycerate kinase</fullName>
        <ecNumber evidence="6 16">2.7.2.3</ecNumber>
    </recommendedName>
</protein>